<dbReference type="EMBL" id="RHJS01000002">
    <property type="protein sequence ID" value="RRK32814.1"/>
    <property type="molecule type" value="Genomic_DNA"/>
</dbReference>
<keyword evidence="1" id="KW-0732">Signal</keyword>
<name>A0A3R8JQ39_9FIRM</name>
<sequence>MKKTRFITIVFMALICVGCHPSSRNAGIENAVSEFFEGDYEYRKTDTYFHGDTEISSTVTEGKIISSPYKEYRKIVESSESSAWDEMYLYGNGKVVDAKMSSNDEWVDTKMNREYPYGYGETLQFVLDREEDTDDRKIDVYVAEYTIDVSKNFRLKEELTATIQQEFFLEKASDTLIRIDTDLTDLNQKLFIANDISANDVTFDIAQSHMEKEIGLSEIVKLEVFNNNKDILIEVP</sequence>
<dbReference type="RefSeq" id="WP_125128241.1">
    <property type="nucleotide sequence ID" value="NZ_RHJS01000002.1"/>
</dbReference>
<gene>
    <name evidence="2" type="ORF">EBB54_16730</name>
</gene>
<proteinExistence type="predicted"/>
<feature type="signal peptide" evidence="1">
    <location>
        <begin position="1"/>
        <end position="26"/>
    </location>
</feature>
<reference evidence="2" key="1">
    <citation type="submission" date="2018-10" db="EMBL/GenBank/DDBJ databases">
        <title>Schaedlerella arabinophila gen. nov. sp. nov., isolated from the mouse intestinal tract and comparative analysis with the genome of the closely related altered Schaedler flora strain ASF502.</title>
        <authorList>
            <person name="Miyake S."/>
            <person name="Soh M."/>
            <person name="Seedorf H."/>
        </authorList>
    </citation>
    <scope>NUCLEOTIDE SEQUENCE [LARGE SCALE GENOMIC DNA]</scope>
    <source>
        <strain evidence="2">DSM 106076</strain>
    </source>
</reference>
<evidence type="ECO:0000313" key="3">
    <source>
        <dbReference type="Proteomes" id="UP000274920"/>
    </source>
</evidence>
<evidence type="ECO:0000313" key="2">
    <source>
        <dbReference type="EMBL" id="RRK32814.1"/>
    </source>
</evidence>
<dbReference type="Proteomes" id="UP000274920">
    <property type="component" value="Unassembled WGS sequence"/>
</dbReference>
<keyword evidence="3" id="KW-1185">Reference proteome</keyword>
<protein>
    <submittedName>
        <fullName evidence="2">Uncharacterized protein</fullName>
    </submittedName>
</protein>
<accession>A0A3R8JQ39</accession>
<dbReference type="AlphaFoldDB" id="A0A3R8JQ39"/>
<evidence type="ECO:0000256" key="1">
    <source>
        <dbReference type="SAM" id="SignalP"/>
    </source>
</evidence>
<comment type="caution">
    <text evidence="2">The sequence shown here is derived from an EMBL/GenBank/DDBJ whole genome shotgun (WGS) entry which is preliminary data.</text>
</comment>
<organism evidence="2 3">
    <name type="scientific">Schaedlerella arabinosiphila</name>
    <dbReference type="NCBI Taxonomy" id="2044587"/>
    <lineage>
        <taxon>Bacteria</taxon>
        <taxon>Bacillati</taxon>
        <taxon>Bacillota</taxon>
        <taxon>Clostridia</taxon>
        <taxon>Lachnospirales</taxon>
        <taxon>Lachnospiraceae</taxon>
        <taxon>Schaedlerella</taxon>
    </lineage>
</organism>
<feature type="chain" id="PRO_5039123403" evidence="1">
    <location>
        <begin position="27"/>
        <end position="236"/>
    </location>
</feature>